<dbReference type="PANTHER" id="PTHR11618:SF13">
    <property type="entry name" value="TRANSCRIPTION INITIATION FACTOR IIB"/>
    <property type="match status" value="1"/>
</dbReference>
<evidence type="ECO:0000256" key="2">
    <source>
        <dbReference type="ARBA" id="ARBA00023015"/>
    </source>
</evidence>
<evidence type="ECO:0000256" key="3">
    <source>
        <dbReference type="ARBA" id="ARBA00023163"/>
    </source>
</evidence>
<dbReference type="SUPFAM" id="SSF57783">
    <property type="entry name" value="Zinc beta-ribbon"/>
    <property type="match status" value="1"/>
</dbReference>
<feature type="domain" description="Transcription factor TFIIB cyclin-like" evidence="5">
    <location>
        <begin position="106"/>
        <end position="193"/>
    </location>
</feature>
<evidence type="ECO:0000259" key="6">
    <source>
        <dbReference type="Pfam" id="PF08271"/>
    </source>
</evidence>
<organism evidence="7 8">
    <name type="scientific">Streblomastix strix</name>
    <dbReference type="NCBI Taxonomy" id="222440"/>
    <lineage>
        <taxon>Eukaryota</taxon>
        <taxon>Metamonada</taxon>
        <taxon>Preaxostyla</taxon>
        <taxon>Oxymonadida</taxon>
        <taxon>Streblomastigidae</taxon>
        <taxon>Streblomastix</taxon>
    </lineage>
</organism>
<dbReference type="SUPFAM" id="SSF47954">
    <property type="entry name" value="Cyclin-like"/>
    <property type="match status" value="2"/>
</dbReference>
<protein>
    <recommendedName>
        <fullName evidence="4">General transcription factor TFIIB</fullName>
    </recommendedName>
</protein>
<dbReference type="InterPro" id="IPR013150">
    <property type="entry name" value="TFIIB_cyclin"/>
</dbReference>
<keyword evidence="7" id="KW-0648">Protein biosynthesis</keyword>
<dbReference type="Proteomes" id="UP000324800">
    <property type="component" value="Unassembled WGS sequence"/>
</dbReference>
<keyword evidence="7" id="KW-0396">Initiation factor</keyword>
<dbReference type="InterPro" id="IPR013137">
    <property type="entry name" value="Znf_TFIIB"/>
</dbReference>
<name>A0A5J4WC33_9EUKA</name>
<dbReference type="GO" id="GO:0016251">
    <property type="term" value="F:RNA polymerase II general transcription initiation factor activity"/>
    <property type="evidence" value="ECO:0007669"/>
    <property type="project" value="TreeGrafter"/>
</dbReference>
<dbReference type="PANTHER" id="PTHR11618">
    <property type="entry name" value="TRANSCRIPTION INITIATION FACTOR IIB-RELATED"/>
    <property type="match status" value="1"/>
</dbReference>
<dbReference type="GO" id="GO:0070897">
    <property type="term" value="P:transcription preinitiation complex assembly"/>
    <property type="evidence" value="ECO:0007669"/>
    <property type="project" value="InterPro"/>
</dbReference>
<reference evidence="7 8" key="1">
    <citation type="submission" date="2019-03" db="EMBL/GenBank/DDBJ databases">
        <title>Single cell metagenomics reveals metabolic interactions within the superorganism composed of flagellate Streblomastix strix and complex community of Bacteroidetes bacteria on its surface.</title>
        <authorList>
            <person name="Treitli S.C."/>
            <person name="Kolisko M."/>
            <person name="Husnik F."/>
            <person name="Keeling P."/>
            <person name="Hampl V."/>
        </authorList>
    </citation>
    <scope>NUCLEOTIDE SEQUENCE [LARGE SCALE GENOMIC DNA]</scope>
    <source>
        <strain evidence="7">ST1C</strain>
    </source>
</reference>
<evidence type="ECO:0000313" key="7">
    <source>
        <dbReference type="EMBL" id="KAA6392125.1"/>
    </source>
</evidence>
<dbReference type="Pfam" id="PF00382">
    <property type="entry name" value="TFIIB"/>
    <property type="match status" value="1"/>
</dbReference>
<proteinExistence type="predicted"/>
<evidence type="ECO:0000256" key="1">
    <source>
        <dbReference type="ARBA" id="ARBA00022737"/>
    </source>
</evidence>
<keyword evidence="3" id="KW-0804">Transcription</keyword>
<keyword evidence="1" id="KW-0677">Repeat</keyword>
<dbReference type="OrthoDB" id="25790at2759"/>
<dbReference type="PRINTS" id="PR00685">
    <property type="entry name" value="TIFACTORIIB"/>
</dbReference>
<dbReference type="Pfam" id="PF08271">
    <property type="entry name" value="Zn_Ribbon_TF"/>
    <property type="match status" value="1"/>
</dbReference>
<evidence type="ECO:0000256" key="4">
    <source>
        <dbReference type="ARBA" id="ARBA00031706"/>
    </source>
</evidence>
<dbReference type="GO" id="GO:0017025">
    <property type="term" value="F:TBP-class protein binding"/>
    <property type="evidence" value="ECO:0007669"/>
    <property type="project" value="InterPro"/>
</dbReference>
<dbReference type="GO" id="GO:0097550">
    <property type="term" value="C:transcription preinitiation complex"/>
    <property type="evidence" value="ECO:0007669"/>
    <property type="project" value="TreeGrafter"/>
</dbReference>
<keyword evidence="2" id="KW-0805">Transcription regulation</keyword>
<dbReference type="GO" id="GO:0006367">
    <property type="term" value="P:transcription initiation at RNA polymerase II promoter"/>
    <property type="evidence" value="ECO:0007669"/>
    <property type="project" value="TreeGrafter"/>
</dbReference>
<feature type="domain" description="TFIIB-type" evidence="6">
    <location>
        <begin position="10"/>
        <end position="43"/>
    </location>
</feature>
<evidence type="ECO:0000313" key="8">
    <source>
        <dbReference type="Proteomes" id="UP000324800"/>
    </source>
</evidence>
<dbReference type="GO" id="GO:0005634">
    <property type="term" value="C:nucleus"/>
    <property type="evidence" value="ECO:0007669"/>
    <property type="project" value="TreeGrafter"/>
</dbReference>
<dbReference type="Gene3D" id="1.10.472.170">
    <property type="match status" value="1"/>
</dbReference>
<dbReference type="AlphaFoldDB" id="A0A5J4WC33"/>
<sequence>MSSFPFENTPFIEDHKTGDIICKKCGRVLEERFVDQATEWRNFAQDDNGGDEQNRVGGALNPLYSDSSLGTQIGTYDFNGKLIRSKMMENAARIQSNNNYSALDRGIKAAVDSIDRIGDQLKLTKVVKDHCALVYKDVASKKQLRGHNVESVVVGCVYIACRQEGMSRSFAEIFQGVKSIGLNITKKSITKSVNFIKKVCGLRLDLISSQQYISRYCDLLQLDEKIKNASGLVAEEIVEKGLLSGRDPRTVSGITEQTIKLAYEHILPKQKTLIPKSFVPIEAPQSPN</sequence>
<dbReference type="InterPro" id="IPR036915">
    <property type="entry name" value="Cyclin-like_sf"/>
</dbReference>
<gene>
    <name evidence="7" type="ORF">EZS28_012345</name>
</gene>
<comment type="caution">
    <text evidence="7">The sequence shown here is derived from an EMBL/GenBank/DDBJ whole genome shotgun (WGS) entry which is preliminary data.</text>
</comment>
<accession>A0A5J4WC33</accession>
<dbReference type="GO" id="GO:0003743">
    <property type="term" value="F:translation initiation factor activity"/>
    <property type="evidence" value="ECO:0007669"/>
    <property type="project" value="UniProtKB-KW"/>
</dbReference>
<dbReference type="InterPro" id="IPR000812">
    <property type="entry name" value="TFIIB"/>
</dbReference>
<dbReference type="EMBL" id="SNRW01002649">
    <property type="protein sequence ID" value="KAA6392125.1"/>
    <property type="molecule type" value="Genomic_DNA"/>
</dbReference>
<evidence type="ECO:0000259" key="5">
    <source>
        <dbReference type="Pfam" id="PF00382"/>
    </source>
</evidence>